<dbReference type="Gene3D" id="3.40.50.2000">
    <property type="entry name" value="Glycogen Phosphorylase B"/>
    <property type="match status" value="1"/>
</dbReference>
<gene>
    <name evidence="1" type="ORF">EGH82_23590</name>
</gene>
<organism evidence="1 2">
    <name type="scientific">Vibrio ponticus</name>
    <dbReference type="NCBI Taxonomy" id="265668"/>
    <lineage>
        <taxon>Bacteria</taxon>
        <taxon>Pseudomonadati</taxon>
        <taxon>Pseudomonadota</taxon>
        <taxon>Gammaproteobacteria</taxon>
        <taxon>Vibrionales</taxon>
        <taxon>Vibrionaceae</taxon>
        <taxon>Vibrio</taxon>
    </lineage>
</organism>
<name>A0A3N3DNX5_9VIBR</name>
<dbReference type="AlphaFoldDB" id="A0A3N3DNX5"/>
<protein>
    <recommendedName>
        <fullName evidence="3">Glycosyltransferase subfamily 4-like N-terminal domain-containing protein</fullName>
    </recommendedName>
</protein>
<sequence>MKKKILVITYKFPPMGGIGTRRWAKLSKEFCGKGYEVHVLTAHYPYEDKVSWKDDLPETLHIHNYKSKYHPWLLKGHSTRFSRFFSRAFGFFLKKSLFYIDEAQYDTREILRKAKEIVKNEGISNVIATGHPVSINHAAAILKCDIPSLNLIQDFRDNWNDLSYYSFPGGLSNFRRKLVSVDMEQRAITYSNYVVNVTRDLTEVMSQRHQHISKSKFHTIYNFFDMDDYKNIGENKNVNFCISYFGS</sequence>
<evidence type="ECO:0008006" key="3">
    <source>
        <dbReference type="Google" id="ProtNLM"/>
    </source>
</evidence>
<evidence type="ECO:0000313" key="2">
    <source>
        <dbReference type="Proteomes" id="UP000278792"/>
    </source>
</evidence>
<dbReference type="SUPFAM" id="SSF53756">
    <property type="entry name" value="UDP-Glycosyltransferase/glycogen phosphorylase"/>
    <property type="match status" value="1"/>
</dbReference>
<reference evidence="1 2" key="1">
    <citation type="submission" date="2018-11" db="EMBL/GenBank/DDBJ databases">
        <title>Vibrio ponticus strain CAIM 1751 pathogenic for the snapper Lutjanus guttatus.</title>
        <authorList>
            <person name="Soto-Rodriguez S."/>
            <person name="Lozano-Olvera R."/>
            <person name="Gomez-Gil B."/>
        </authorList>
    </citation>
    <scope>NUCLEOTIDE SEQUENCE [LARGE SCALE GENOMIC DNA]</scope>
    <source>
        <strain evidence="1 2">CAIM 1751</strain>
    </source>
</reference>
<proteinExistence type="predicted"/>
<dbReference type="RefSeq" id="WP_148078370.1">
    <property type="nucleotide sequence ID" value="NZ_RKIK01000192.1"/>
</dbReference>
<dbReference type="EMBL" id="RKIK01000192">
    <property type="protein sequence ID" value="ROV56167.1"/>
    <property type="molecule type" value="Genomic_DNA"/>
</dbReference>
<evidence type="ECO:0000313" key="1">
    <source>
        <dbReference type="EMBL" id="ROV56167.1"/>
    </source>
</evidence>
<comment type="caution">
    <text evidence="1">The sequence shown here is derived from an EMBL/GenBank/DDBJ whole genome shotgun (WGS) entry which is preliminary data.</text>
</comment>
<feature type="non-terminal residue" evidence="1">
    <location>
        <position position="247"/>
    </location>
</feature>
<accession>A0A3N3DNX5</accession>
<dbReference type="Proteomes" id="UP000278792">
    <property type="component" value="Unassembled WGS sequence"/>
</dbReference>